<keyword evidence="17" id="KW-0511">Multifunctional enzyme</keyword>
<keyword evidence="18 23" id="KW-0961">Cell wall biogenesis/degradation</keyword>
<evidence type="ECO:0000256" key="23">
    <source>
        <dbReference type="PIRNR" id="PIRNR002799"/>
    </source>
</evidence>
<evidence type="ECO:0000256" key="12">
    <source>
        <dbReference type="ARBA" id="ARBA00022801"/>
    </source>
</evidence>
<evidence type="ECO:0000259" key="25">
    <source>
        <dbReference type="Pfam" id="PF00912"/>
    </source>
</evidence>
<feature type="domain" description="Penicillin-binding protein transpeptidase" evidence="24">
    <location>
        <begin position="427"/>
        <end position="674"/>
    </location>
</feature>
<name>A0ABS0AQ90_9GAMM</name>
<dbReference type="Pfam" id="PF14814">
    <property type="entry name" value="UB2H"/>
    <property type="match status" value="1"/>
</dbReference>
<gene>
    <name evidence="27" type="ORF">Y5W_01101</name>
</gene>
<keyword evidence="9" id="KW-0645">Protease</keyword>
<comment type="similarity">
    <text evidence="5 23">In the N-terminal section; belongs to the glycosyltransferase 51 family.</text>
</comment>
<dbReference type="InterPro" id="IPR011813">
    <property type="entry name" value="PBP_1b"/>
</dbReference>
<dbReference type="EMBL" id="ARXX01000012">
    <property type="protein sequence ID" value="MBF5055807.1"/>
    <property type="molecule type" value="Genomic_DNA"/>
</dbReference>
<dbReference type="PIRSF" id="PIRSF002799">
    <property type="entry name" value="PBP_1b"/>
    <property type="match status" value="1"/>
</dbReference>
<dbReference type="InterPro" id="IPR001264">
    <property type="entry name" value="Glyco_trans_51"/>
</dbReference>
<sequence>MAKKAKTSKKRKPSAKQRQRRWWSWRFVGKLALVGLVLAAAGLVYLDAYVRDRFDSHVWQLPARVYARPVELYPGRVLSRNDMLKLLELMRYRRAAGAPTPGSYTTDGNTLVIHTRGFRDSDGGEPSERLRVSLSGGRIGALRGGDGDSVARLEPLQIGSIHPGHTEDRVFVPLDRVPPMLVQMLIATEDRDFHDHHGISPRGLARAMVANVKAGGLVQGGSTLTQQLVKNFWLTQDRTLARKLVEMPMAVLLELHYSKEQILEAYLNEVYLGQDGNRAIHGMGLGAQFYFGRPLEELEPHQLATLVALLKGPSYYDPRRNPERAKARRDTVLRVARDEGALDEQAYQRYKERDLEVVPRGVSPLYAFPAFIDLVRRQLARDYPPEVLGEDGLRIHSTLDVLAQLASESALRDHLNRIDGSGERLNGSVVVVAPSQGDVLALVSSRKPRDHGYNRALDAVRPIGSLVKPAVMLTALKQPKRYSLATPIPDEPISVPLPNGTTWTPQNFSGESHGPIPLLDVLVHSRNQATVQLGMEMGPGKVVRTLDQLGVQRKVPAYPSILLGSIGMTPFEVAMWYQPLATGGFATPLRSITDVLDKDGEPLARYPVETREVIDSGPAFLTQWAMQQVVNEGTGRGARKVLPPELRVAGKTGTSDEYRDAWFAGFSGNHLAVVWVGRDNNRNAQVTGATGALPVWSQLMSSLPQTSLPEAPPPGVEMVWMDPAGDKTSGEGCAGARRYPMLEASIPEKSDGCGTVRKAGKGVVDWFKGLFN</sequence>
<evidence type="ECO:0000259" key="24">
    <source>
        <dbReference type="Pfam" id="PF00905"/>
    </source>
</evidence>
<dbReference type="Gene3D" id="3.40.710.10">
    <property type="entry name" value="DD-peptidase/beta-lactamase superfamily"/>
    <property type="match status" value="1"/>
</dbReference>
<keyword evidence="10 23" id="KW-0328">Glycosyltransferase</keyword>
<dbReference type="PANTHER" id="PTHR32282:SF11">
    <property type="entry name" value="PENICILLIN-BINDING PROTEIN 1B"/>
    <property type="match status" value="1"/>
</dbReference>
<evidence type="ECO:0000256" key="10">
    <source>
        <dbReference type="ARBA" id="ARBA00022676"/>
    </source>
</evidence>
<comment type="subcellular location">
    <subcellularLocation>
        <location evidence="2">Cell membrane</location>
    </subcellularLocation>
</comment>
<accession>A0ABS0AQ90</accession>
<evidence type="ECO:0000256" key="22">
    <source>
        <dbReference type="NCBIfam" id="TIGR02071"/>
    </source>
</evidence>
<keyword evidence="16" id="KW-0046">Antibiotic resistance</keyword>
<evidence type="ECO:0000256" key="5">
    <source>
        <dbReference type="ARBA" id="ARBA00007739"/>
    </source>
</evidence>
<proteinExistence type="inferred from homology"/>
<reference evidence="27 28" key="1">
    <citation type="submission" date="2012-09" db="EMBL/GenBank/DDBJ databases">
        <title>Genome Sequence of alkane-degrading Bacterium Alcanivorax sp. 521-1.</title>
        <authorList>
            <person name="Lai Q."/>
            <person name="Shao Z."/>
        </authorList>
    </citation>
    <scope>NUCLEOTIDE SEQUENCE [LARGE SCALE GENOMIC DNA]</scope>
    <source>
        <strain evidence="27 28">521-1</strain>
    </source>
</reference>
<organism evidence="27 28">
    <name type="scientific">Alloalcanivorax profundimaris</name>
    <dbReference type="NCBI Taxonomy" id="2735259"/>
    <lineage>
        <taxon>Bacteria</taxon>
        <taxon>Pseudomonadati</taxon>
        <taxon>Pseudomonadota</taxon>
        <taxon>Gammaproteobacteria</taxon>
        <taxon>Oceanospirillales</taxon>
        <taxon>Alcanivoracaceae</taxon>
        <taxon>Alloalcanivorax</taxon>
    </lineage>
</organism>
<dbReference type="InterPro" id="IPR036950">
    <property type="entry name" value="PBP_transglycosylase"/>
</dbReference>
<dbReference type="InterPro" id="IPR001460">
    <property type="entry name" value="PCN-bd_Tpept"/>
</dbReference>
<keyword evidence="15" id="KW-0472">Membrane</keyword>
<evidence type="ECO:0000256" key="15">
    <source>
        <dbReference type="ARBA" id="ARBA00023136"/>
    </source>
</evidence>
<comment type="catalytic activity">
    <reaction evidence="20">
        <text>Preferential cleavage: (Ac)2-L-Lys-D-Ala-|-D-Ala. Also transpeptidation of peptidyl-alanyl moieties that are N-acyl substituents of D-alanine.</text>
        <dbReference type="EC" id="3.4.16.4"/>
    </reaction>
</comment>
<evidence type="ECO:0000256" key="6">
    <source>
        <dbReference type="ARBA" id="ARBA00018637"/>
    </source>
</evidence>
<evidence type="ECO:0000313" key="28">
    <source>
        <dbReference type="Proteomes" id="UP000662703"/>
    </source>
</evidence>
<dbReference type="PANTHER" id="PTHR32282">
    <property type="entry name" value="BINDING PROTEIN TRANSPEPTIDASE, PUTATIVE-RELATED"/>
    <property type="match status" value="1"/>
</dbReference>
<dbReference type="SUPFAM" id="SSF53955">
    <property type="entry name" value="Lysozyme-like"/>
    <property type="match status" value="1"/>
</dbReference>
<dbReference type="Proteomes" id="UP000662703">
    <property type="component" value="Unassembled WGS sequence"/>
</dbReference>
<dbReference type="Pfam" id="PF00912">
    <property type="entry name" value="Transgly"/>
    <property type="match status" value="1"/>
</dbReference>
<evidence type="ECO:0000256" key="18">
    <source>
        <dbReference type="ARBA" id="ARBA00023316"/>
    </source>
</evidence>
<dbReference type="InterPro" id="IPR050396">
    <property type="entry name" value="Glycosyltr_51/Transpeptidase"/>
</dbReference>
<comment type="catalytic activity">
    <reaction evidence="21">
        <text>[GlcNAc-(1-&gt;4)-Mur2Ac(oyl-L-Ala-gamma-D-Glu-L-Lys-D-Ala-D-Ala)](n)-di-trans,octa-cis-undecaprenyl diphosphate + beta-D-GlcNAc-(1-&gt;4)-Mur2Ac(oyl-L-Ala-gamma-D-Glu-L-Lys-D-Ala-D-Ala)-di-trans,octa-cis-undecaprenyl diphosphate = [GlcNAc-(1-&gt;4)-Mur2Ac(oyl-L-Ala-gamma-D-Glu-L-Lys-D-Ala-D-Ala)](n+1)-di-trans,octa-cis-undecaprenyl diphosphate + di-trans,octa-cis-undecaprenyl diphosphate + H(+)</text>
        <dbReference type="Rhea" id="RHEA:23708"/>
        <dbReference type="Rhea" id="RHEA-COMP:9602"/>
        <dbReference type="Rhea" id="RHEA-COMP:9603"/>
        <dbReference type="ChEBI" id="CHEBI:15378"/>
        <dbReference type="ChEBI" id="CHEBI:58405"/>
        <dbReference type="ChEBI" id="CHEBI:60033"/>
        <dbReference type="ChEBI" id="CHEBI:78435"/>
        <dbReference type="EC" id="2.4.99.28"/>
    </reaction>
</comment>
<evidence type="ECO:0000256" key="11">
    <source>
        <dbReference type="ARBA" id="ARBA00022679"/>
    </source>
</evidence>
<evidence type="ECO:0000256" key="8">
    <source>
        <dbReference type="ARBA" id="ARBA00022645"/>
    </source>
</evidence>
<evidence type="ECO:0000256" key="17">
    <source>
        <dbReference type="ARBA" id="ARBA00023268"/>
    </source>
</evidence>
<dbReference type="Gene3D" id="3.30.2060.10">
    <property type="entry name" value="Penicillin-binding protein 1b domain"/>
    <property type="match status" value="1"/>
</dbReference>
<evidence type="ECO:0000256" key="19">
    <source>
        <dbReference type="ARBA" id="ARBA00032454"/>
    </source>
</evidence>
<evidence type="ECO:0000256" key="9">
    <source>
        <dbReference type="ARBA" id="ARBA00022670"/>
    </source>
</evidence>
<dbReference type="Pfam" id="PF00905">
    <property type="entry name" value="Transpeptidase"/>
    <property type="match status" value="1"/>
</dbReference>
<dbReference type="Gene3D" id="1.10.3810.10">
    <property type="entry name" value="Biosynthetic peptidoglycan transglycosylase-like"/>
    <property type="match status" value="1"/>
</dbReference>
<keyword evidence="13 23" id="KW-0133">Cell shape</keyword>
<keyword evidence="8" id="KW-0121">Carboxypeptidase</keyword>
<evidence type="ECO:0000256" key="20">
    <source>
        <dbReference type="ARBA" id="ARBA00034000"/>
    </source>
</evidence>
<dbReference type="InterPro" id="IPR028166">
    <property type="entry name" value="UB2H"/>
</dbReference>
<dbReference type="NCBIfam" id="TIGR02071">
    <property type="entry name" value="PBP_1b"/>
    <property type="match status" value="1"/>
</dbReference>
<evidence type="ECO:0000256" key="3">
    <source>
        <dbReference type="ARBA" id="ARBA00004752"/>
    </source>
</evidence>
<evidence type="ECO:0000256" key="1">
    <source>
        <dbReference type="ARBA" id="ARBA00002624"/>
    </source>
</evidence>
<evidence type="ECO:0000256" key="13">
    <source>
        <dbReference type="ARBA" id="ARBA00022960"/>
    </source>
</evidence>
<dbReference type="InterPro" id="IPR012338">
    <property type="entry name" value="Beta-lactam/transpept-like"/>
</dbReference>
<evidence type="ECO:0000256" key="16">
    <source>
        <dbReference type="ARBA" id="ARBA00023251"/>
    </source>
</evidence>
<dbReference type="InterPro" id="IPR023346">
    <property type="entry name" value="Lysozyme-like_dom_sf"/>
</dbReference>
<feature type="domain" description="Glycosyl transferase family 51" evidence="25">
    <location>
        <begin position="165"/>
        <end position="334"/>
    </location>
</feature>
<evidence type="ECO:0000256" key="2">
    <source>
        <dbReference type="ARBA" id="ARBA00004236"/>
    </source>
</evidence>
<keyword evidence="7" id="KW-1003">Cell membrane</keyword>
<dbReference type="SUPFAM" id="SSF56601">
    <property type="entry name" value="beta-lactamase/transpeptidase-like"/>
    <property type="match status" value="1"/>
</dbReference>
<dbReference type="Gene3D" id="1.20.5.100">
    <property type="entry name" value="Cytochrome c1, transmembrane anchor, C-terminal"/>
    <property type="match status" value="1"/>
</dbReference>
<feature type="domain" description="Bifunctional transglycosylase second" evidence="26">
    <location>
        <begin position="72"/>
        <end position="148"/>
    </location>
</feature>
<evidence type="ECO:0000256" key="21">
    <source>
        <dbReference type="ARBA" id="ARBA00049902"/>
    </source>
</evidence>
<protein>
    <recommendedName>
        <fullName evidence="6 22">Penicillin-binding protein 1B</fullName>
        <shortName evidence="23">PBP-1b</shortName>
        <shortName evidence="23">PBP1b</shortName>
    </recommendedName>
    <alternativeName>
        <fullName evidence="19 23">Murein polymerase</fullName>
    </alternativeName>
</protein>
<evidence type="ECO:0000259" key="26">
    <source>
        <dbReference type="Pfam" id="PF14814"/>
    </source>
</evidence>
<evidence type="ECO:0000313" key="27">
    <source>
        <dbReference type="EMBL" id="MBF5055807.1"/>
    </source>
</evidence>
<evidence type="ECO:0000256" key="4">
    <source>
        <dbReference type="ARBA" id="ARBA00007090"/>
    </source>
</evidence>
<keyword evidence="28" id="KW-1185">Reference proteome</keyword>
<evidence type="ECO:0000256" key="7">
    <source>
        <dbReference type="ARBA" id="ARBA00022475"/>
    </source>
</evidence>
<comment type="function">
    <text evidence="1 23">Cell wall formation. Synthesis of cross-linked peptidoglycan from the lipid intermediates. The enzyme has a penicillin-insensitive transglycosylase N-terminal domain (formation of linear glycan strands) and a penicillin-sensitive transpeptidase C-terminal domain (cross-linking of the peptide subunits).</text>
</comment>
<comment type="caution">
    <text evidence="27">The sequence shown here is derived from an EMBL/GenBank/DDBJ whole genome shotgun (WGS) entry which is preliminary data.</text>
</comment>
<evidence type="ECO:0000256" key="14">
    <source>
        <dbReference type="ARBA" id="ARBA00022984"/>
    </source>
</evidence>
<keyword evidence="11 23" id="KW-0808">Transferase</keyword>
<keyword evidence="14 23" id="KW-0573">Peptidoglycan synthesis</keyword>
<dbReference type="RefSeq" id="WP_194864461.1">
    <property type="nucleotide sequence ID" value="NZ_ARXX01000012.1"/>
</dbReference>
<comment type="pathway">
    <text evidence="3 23">Cell wall biogenesis; peptidoglycan biosynthesis.</text>
</comment>
<comment type="similarity">
    <text evidence="4 23">In the C-terminal section; belongs to the transpeptidase family.</text>
</comment>
<keyword evidence="12" id="KW-0378">Hydrolase</keyword>